<sequence length="73" mass="8364">MHYLPAMRGEEVTDDVIDSEQSIVFDEAENRLYTEEALLVAFIGRRITLSPVETGRKENGYAKEISRVLEKFS</sequence>
<dbReference type="Gene3D" id="3.40.50.1370">
    <property type="entry name" value="Aspartate/ornithine carbamoyltransferase"/>
    <property type="match status" value="1"/>
</dbReference>
<dbReference type="GO" id="GO:0019240">
    <property type="term" value="P:citrulline biosynthetic process"/>
    <property type="evidence" value="ECO:0007669"/>
    <property type="project" value="TreeGrafter"/>
</dbReference>
<dbReference type="GO" id="GO:0042450">
    <property type="term" value="P:L-arginine biosynthetic process via ornithine"/>
    <property type="evidence" value="ECO:0007669"/>
    <property type="project" value="TreeGrafter"/>
</dbReference>
<accession>X1J2I3</accession>
<dbReference type="InterPro" id="IPR036901">
    <property type="entry name" value="Asp/Orn_carbamoylTrfase_sf"/>
</dbReference>
<dbReference type="PANTHER" id="PTHR45753:SF3">
    <property type="entry name" value="ORNITHINE TRANSCARBAMYLASE, MITOCHONDRIAL"/>
    <property type="match status" value="1"/>
</dbReference>
<evidence type="ECO:0000256" key="1">
    <source>
        <dbReference type="ARBA" id="ARBA00022679"/>
    </source>
</evidence>
<evidence type="ECO:0000259" key="2">
    <source>
        <dbReference type="Pfam" id="PF00185"/>
    </source>
</evidence>
<dbReference type="PANTHER" id="PTHR45753">
    <property type="entry name" value="ORNITHINE CARBAMOYLTRANSFERASE, MITOCHONDRIAL"/>
    <property type="match status" value="1"/>
</dbReference>
<protein>
    <recommendedName>
        <fullName evidence="2">Aspartate/ornithine carbamoyltransferase Asp/Orn-binding domain-containing protein</fullName>
    </recommendedName>
</protein>
<dbReference type="SUPFAM" id="SSF53671">
    <property type="entry name" value="Aspartate/ornithine carbamoyltransferase"/>
    <property type="match status" value="1"/>
</dbReference>
<comment type="caution">
    <text evidence="3">The sequence shown here is derived from an EMBL/GenBank/DDBJ whole genome shotgun (WGS) entry which is preliminary data.</text>
</comment>
<dbReference type="InterPro" id="IPR006131">
    <property type="entry name" value="Asp_carbamoyltransf_Asp/Orn-bd"/>
</dbReference>
<name>X1J2I3_9ZZZZ</name>
<evidence type="ECO:0000313" key="3">
    <source>
        <dbReference type="EMBL" id="GAH88911.1"/>
    </source>
</evidence>
<dbReference type="AlphaFoldDB" id="X1J2I3"/>
<organism evidence="3">
    <name type="scientific">marine sediment metagenome</name>
    <dbReference type="NCBI Taxonomy" id="412755"/>
    <lineage>
        <taxon>unclassified sequences</taxon>
        <taxon>metagenomes</taxon>
        <taxon>ecological metagenomes</taxon>
    </lineage>
</organism>
<dbReference type="GO" id="GO:0016597">
    <property type="term" value="F:amino acid binding"/>
    <property type="evidence" value="ECO:0007669"/>
    <property type="project" value="InterPro"/>
</dbReference>
<keyword evidence="1" id="KW-0808">Transferase</keyword>
<feature type="domain" description="Aspartate/ornithine carbamoyltransferase Asp/Orn-binding" evidence="2">
    <location>
        <begin position="1"/>
        <end position="41"/>
    </location>
</feature>
<gene>
    <name evidence="3" type="ORF">S03H2_56656</name>
</gene>
<proteinExistence type="predicted"/>
<reference evidence="3" key="1">
    <citation type="journal article" date="2014" name="Front. Microbiol.">
        <title>High frequency of phylogenetically diverse reductive dehalogenase-homologous genes in deep subseafloor sedimentary metagenomes.</title>
        <authorList>
            <person name="Kawai M."/>
            <person name="Futagami T."/>
            <person name="Toyoda A."/>
            <person name="Takaki Y."/>
            <person name="Nishi S."/>
            <person name="Hori S."/>
            <person name="Arai W."/>
            <person name="Tsubouchi T."/>
            <person name="Morono Y."/>
            <person name="Uchiyama I."/>
            <person name="Ito T."/>
            <person name="Fujiyama A."/>
            <person name="Inagaki F."/>
            <person name="Takami H."/>
        </authorList>
    </citation>
    <scope>NUCLEOTIDE SEQUENCE</scope>
    <source>
        <strain evidence="3">Expedition CK06-06</strain>
    </source>
</reference>
<dbReference type="EMBL" id="BARU01036266">
    <property type="protein sequence ID" value="GAH88911.1"/>
    <property type="molecule type" value="Genomic_DNA"/>
</dbReference>
<dbReference type="GO" id="GO:0004585">
    <property type="term" value="F:ornithine carbamoyltransferase activity"/>
    <property type="evidence" value="ECO:0007669"/>
    <property type="project" value="TreeGrafter"/>
</dbReference>
<dbReference type="Pfam" id="PF00185">
    <property type="entry name" value="OTCace"/>
    <property type="match status" value="1"/>
</dbReference>